<evidence type="ECO:0000313" key="2">
    <source>
        <dbReference type="Proteomes" id="UP001291623"/>
    </source>
</evidence>
<dbReference type="Proteomes" id="UP001291623">
    <property type="component" value="Unassembled WGS sequence"/>
</dbReference>
<proteinExistence type="predicted"/>
<comment type="caution">
    <text evidence="1">The sequence shown here is derived from an EMBL/GenBank/DDBJ whole genome shotgun (WGS) entry which is preliminary data.</text>
</comment>
<dbReference type="AlphaFoldDB" id="A0AAE1S5B5"/>
<evidence type="ECO:0000313" key="1">
    <source>
        <dbReference type="EMBL" id="KAK4363477.1"/>
    </source>
</evidence>
<name>A0AAE1S5B5_9SOLA</name>
<organism evidence="1 2">
    <name type="scientific">Anisodus tanguticus</name>
    <dbReference type="NCBI Taxonomy" id="243964"/>
    <lineage>
        <taxon>Eukaryota</taxon>
        <taxon>Viridiplantae</taxon>
        <taxon>Streptophyta</taxon>
        <taxon>Embryophyta</taxon>
        <taxon>Tracheophyta</taxon>
        <taxon>Spermatophyta</taxon>
        <taxon>Magnoliopsida</taxon>
        <taxon>eudicotyledons</taxon>
        <taxon>Gunneridae</taxon>
        <taxon>Pentapetalae</taxon>
        <taxon>asterids</taxon>
        <taxon>lamiids</taxon>
        <taxon>Solanales</taxon>
        <taxon>Solanaceae</taxon>
        <taxon>Solanoideae</taxon>
        <taxon>Hyoscyameae</taxon>
        <taxon>Anisodus</taxon>
    </lineage>
</organism>
<gene>
    <name evidence="1" type="ORF">RND71_018718</name>
</gene>
<dbReference type="EMBL" id="JAVYJV010000009">
    <property type="protein sequence ID" value="KAK4363477.1"/>
    <property type="molecule type" value="Genomic_DNA"/>
</dbReference>
<keyword evidence="2" id="KW-1185">Reference proteome</keyword>
<protein>
    <submittedName>
        <fullName evidence="1">Uncharacterized protein</fullName>
    </submittedName>
</protein>
<sequence length="53" mass="6167">MNISRERHSQNSQGRQLIEDLLAKNPFHSFNLMSKNNGLRTLGNFLLAKIKER</sequence>
<reference evidence="1" key="1">
    <citation type="submission" date="2023-12" db="EMBL/GenBank/DDBJ databases">
        <title>Genome assembly of Anisodus tanguticus.</title>
        <authorList>
            <person name="Wang Y.-J."/>
        </authorList>
    </citation>
    <scope>NUCLEOTIDE SEQUENCE</scope>
    <source>
        <strain evidence="1">KB-2021</strain>
        <tissue evidence="1">Leaf</tissue>
    </source>
</reference>
<accession>A0AAE1S5B5</accession>